<sequence>MEAKITGEKAQHFYGPVVSDAGVDRKSSEWDLNDWKWDGDLFRASPLGSAQLDYRSRQFLPIGPDNAACSSSFSKGQPPSLEDANPIYGSEKREVEKRRRGALIEDEELGEGAGCLSLKLGGQVYPVTDGDSKVGKKTKCVGPISISSAVVCQVEGCKADLSNSKDYHRRHKVCEMHSKAGEAIVGNVLQRFCQQCSRFHALQEFDEGKRSCRRRLAGHNRRRRKTHPDPIANGVSFNSERDGNYVLISLLRILANMQSSCSDQTKDWDLLSHLLSNLAGSGNQQNISRLLQEAKNAVPSTGPESAKASGSNFQEPARPVELNIKQPSSDVAHNIDATAQGKNLGNSSTLKSMVQFPSTEFHLPQRNETEAIVGRSRINNFDLNNVCEEECMENLHKERAVNLGNGSPGVPEIEEKDYQRVSPAPNSSTSNSTSTGSPSSSSGEAQSRTDRIVFKLFGKDPNDLPHDLRKQILDWLSQSPTDIESYIRPGCIILTVYLRLKKSIWEELCRDLGSNLRRLLEASNDSFWRTGWVFTRVRSSVAFAYNGSIVLDTLLPLRNNENCRIAIIKPIAVSVSESAQFLVKGFNLLESTSRLLCTLEGKYLTQRNCNELIEVDRTVEDPDEPQCLTFRCSIPGVCGRGFIEVEDCSFNSSFFPFIIAEEEVCSEIRTLENAIDTVIEDHERAKARDQALDFINEMGWLLQCNHLKLRLKAVDLYDFSLFPLERFKWLVDFAVEKDWCAVVKKLLGILFGGVVGPEEHQPINRVLLDMGLLHRAVQRNCRAMVEFLLRYVPSEELGSEMESKADPLQNCYVFKPDAAGPGGLTPLHIAASTAGSDLVLDALTNDPTSVGLIAWKTARDNTGLTPNDYACLRRHYSYIHLVQRKINRTSNSGHSVVNIPTSLSGTHTSGTNEKAAIFETEKKTSSELRALQGQCRLCERQRFHYGTAGRTSLLYRPMMFSMVAIAAVCVCVALLFKSSPEVVYGFRPFRWERLKYGSM</sequence>
<keyword evidence="3" id="KW-0863">Zinc-finger</keyword>
<dbReference type="Gene3D" id="1.25.40.20">
    <property type="entry name" value="Ankyrin repeat-containing domain"/>
    <property type="match status" value="1"/>
</dbReference>
<keyword evidence="2" id="KW-0479">Metal-binding</keyword>
<name>A0A2I0IH41_PUNGR</name>
<evidence type="ECO:0000256" key="8">
    <source>
        <dbReference type="ARBA" id="ARBA00023242"/>
    </source>
</evidence>
<evidence type="ECO:0000256" key="3">
    <source>
        <dbReference type="ARBA" id="ARBA00022771"/>
    </source>
</evidence>
<dbReference type="GO" id="GO:0003677">
    <property type="term" value="F:DNA binding"/>
    <property type="evidence" value="ECO:0007669"/>
    <property type="project" value="UniProtKB-KW"/>
</dbReference>
<dbReference type="AlphaFoldDB" id="A0A2I0IH41"/>
<dbReference type="SUPFAM" id="SSF48403">
    <property type="entry name" value="Ankyrin repeat"/>
    <property type="match status" value="1"/>
</dbReference>
<protein>
    <submittedName>
        <fullName evidence="9">Uncharacterized protein</fullName>
    </submittedName>
</protein>
<keyword evidence="8" id="KW-0539">Nucleus</keyword>
<evidence type="ECO:0000256" key="6">
    <source>
        <dbReference type="ARBA" id="ARBA00023125"/>
    </source>
</evidence>
<dbReference type="SUPFAM" id="SSF103612">
    <property type="entry name" value="SBT domain"/>
    <property type="match status" value="1"/>
</dbReference>
<dbReference type="STRING" id="22663.A0A2I0IH41"/>
<keyword evidence="5" id="KW-0805">Transcription regulation</keyword>
<comment type="caution">
    <text evidence="9">The sequence shown here is derived from an EMBL/GenBank/DDBJ whole genome shotgun (WGS) entry which is preliminary data.</text>
</comment>
<keyword evidence="7" id="KW-0804">Transcription</keyword>
<dbReference type="Gene3D" id="4.10.1100.10">
    <property type="entry name" value="Transcription factor, SBP-box domain"/>
    <property type="match status" value="1"/>
</dbReference>
<dbReference type="InterPro" id="IPR004333">
    <property type="entry name" value="SBP_dom"/>
</dbReference>
<dbReference type="PANTHER" id="PTHR31251:SF132">
    <property type="entry name" value="SQUAMOSA PROMOTER-BINDING-LIKE PROTEIN 1-RELATED"/>
    <property type="match status" value="1"/>
</dbReference>
<dbReference type="GeneID" id="116208485"/>
<dbReference type="Pfam" id="PF03110">
    <property type="entry name" value="SBP"/>
    <property type="match status" value="1"/>
</dbReference>
<dbReference type="InterPro" id="IPR044817">
    <property type="entry name" value="SBP-like"/>
</dbReference>
<gene>
    <name evidence="9" type="ORF">CRG98_036562</name>
</gene>
<dbReference type="EMBL" id="PGOL01003088">
    <property type="protein sequence ID" value="PKI43083.1"/>
    <property type="molecule type" value="Genomic_DNA"/>
</dbReference>
<accession>A0A2I0IH41</accession>
<evidence type="ECO:0000256" key="5">
    <source>
        <dbReference type="ARBA" id="ARBA00023015"/>
    </source>
</evidence>
<dbReference type="PROSITE" id="PS51141">
    <property type="entry name" value="ZF_SBP"/>
    <property type="match status" value="1"/>
</dbReference>
<reference evidence="9 10" key="1">
    <citation type="submission" date="2017-11" db="EMBL/GenBank/DDBJ databases">
        <title>De-novo sequencing of pomegranate (Punica granatum L.) genome.</title>
        <authorList>
            <person name="Akparov Z."/>
            <person name="Amiraslanov A."/>
            <person name="Hajiyeva S."/>
            <person name="Abbasov M."/>
            <person name="Kaur K."/>
            <person name="Hamwieh A."/>
            <person name="Solovyev V."/>
            <person name="Salamov A."/>
            <person name="Braich B."/>
            <person name="Kosarev P."/>
            <person name="Mahmoud A."/>
            <person name="Hajiyev E."/>
            <person name="Babayeva S."/>
            <person name="Izzatullayeva V."/>
            <person name="Mammadov A."/>
            <person name="Mammadov A."/>
            <person name="Sharifova S."/>
            <person name="Ojaghi J."/>
            <person name="Eynullazada K."/>
            <person name="Bayramov B."/>
            <person name="Abdulazimova A."/>
            <person name="Shahmuradov I."/>
        </authorList>
    </citation>
    <scope>NUCLEOTIDE SEQUENCE [LARGE SCALE GENOMIC DNA]</scope>
    <source>
        <strain evidence="10">cv. AG2017</strain>
        <tissue evidence="9">Leaf</tissue>
    </source>
</reference>
<evidence type="ECO:0000256" key="2">
    <source>
        <dbReference type="ARBA" id="ARBA00022723"/>
    </source>
</evidence>
<keyword evidence="10" id="KW-1185">Reference proteome</keyword>
<dbReference type="Proteomes" id="UP000233551">
    <property type="component" value="Unassembled WGS sequence"/>
</dbReference>
<dbReference type="FunFam" id="4.10.1100.10:FF:000001">
    <property type="entry name" value="Squamosa promoter-binding-like protein 14"/>
    <property type="match status" value="1"/>
</dbReference>
<evidence type="ECO:0000256" key="7">
    <source>
        <dbReference type="ARBA" id="ARBA00023163"/>
    </source>
</evidence>
<dbReference type="PANTHER" id="PTHR31251">
    <property type="entry name" value="SQUAMOSA PROMOTER-BINDING-LIKE PROTEIN 4"/>
    <property type="match status" value="1"/>
</dbReference>
<organism evidence="9 10">
    <name type="scientific">Punica granatum</name>
    <name type="common">Pomegranate</name>
    <dbReference type="NCBI Taxonomy" id="22663"/>
    <lineage>
        <taxon>Eukaryota</taxon>
        <taxon>Viridiplantae</taxon>
        <taxon>Streptophyta</taxon>
        <taxon>Embryophyta</taxon>
        <taxon>Tracheophyta</taxon>
        <taxon>Spermatophyta</taxon>
        <taxon>Magnoliopsida</taxon>
        <taxon>eudicotyledons</taxon>
        <taxon>Gunneridae</taxon>
        <taxon>Pentapetalae</taxon>
        <taxon>rosids</taxon>
        <taxon>malvids</taxon>
        <taxon>Myrtales</taxon>
        <taxon>Lythraceae</taxon>
        <taxon>Punica</taxon>
    </lineage>
</organism>
<comment type="subcellular location">
    <subcellularLocation>
        <location evidence="1">Nucleus</location>
    </subcellularLocation>
</comment>
<dbReference type="GO" id="GO:0005634">
    <property type="term" value="C:nucleus"/>
    <property type="evidence" value="ECO:0007669"/>
    <property type="project" value="UniProtKB-SubCell"/>
</dbReference>
<keyword evidence="4" id="KW-0862">Zinc</keyword>
<dbReference type="InterPro" id="IPR036770">
    <property type="entry name" value="Ankyrin_rpt-contain_sf"/>
</dbReference>
<keyword evidence="6" id="KW-0238">DNA-binding</keyword>
<evidence type="ECO:0000313" key="10">
    <source>
        <dbReference type="Proteomes" id="UP000233551"/>
    </source>
</evidence>
<proteinExistence type="predicted"/>
<evidence type="ECO:0000256" key="4">
    <source>
        <dbReference type="ARBA" id="ARBA00022833"/>
    </source>
</evidence>
<evidence type="ECO:0000256" key="1">
    <source>
        <dbReference type="ARBA" id="ARBA00004123"/>
    </source>
</evidence>
<dbReference type="InterPro" id="IPR036893">
    <property type="entry name" value="SBP_sf"/>
</dbReference>
<evidence type="ECO:0000313" key="9">
    <source>
        <dbReference type="EMBL" id="PKI43083.1"/>
    </source>
</evidence>
<dbReference type="OrthoDB" id="514967at2759"/>
<dbReference type="GO" id="GO:0008270">
    <property type="term" value="F:zinc ion binding"/>
    <property type="evidence" value="ECO:0007669"/>
    <property type="project" value="UniProtKB-KW"/>
</dbReference>
<dbReference type="Pfam" id="PF26102">
    <property type="entry name" value="Ig_SPL7"/>
    <property type="match status" value="1"/>
</dbReference>